<comment type="catalytic activity">
    <reaction evidence="1 16">
        <text>(R)-pantothenate + ATP = (R)-4'-phosphopantothenate + ADP + H(+)</text>
        <dbReference type="Rhea" id="RHEA:16373"/>
        <dbReference type="ChEBI" id="CHEBI:10986"/>
        <dbReference type="ChEBI" id="CHEBI:15378"/>
        <dbReference type="ChEBI" id="CHEBI:29032"/>
        <dbReference type="ChEBI" id="CHEBI:30616"/>
        <dbReference type="ChEBI" id="CHEBI:456216"/>
        <dbReference type="EC" id="2.7.1.33"/>
    </reaction>
</comment>
<evidence type="ECO:0000256" key="5">
    <source>
        <dbReference type="ARBA" id="ARBA00011738"/>
    </source>
</evidence>
<comment type="subunit">
    <text evidence="5 16">Homodimer.</text>
</comment>
<dbReference type="EMBL" id="JNOC01000080">
    <property type="protein sequence ID" value="KPH54785.1"/>
    <property type="molecule type" value="Genomic_DNA"/>
</dbReference>
<dbReference type="RefSeq" id="WP_005023406.1">
    <property type="nucleotide sequence ID" value="NZ_CABKNZ010000038.1"/>
</dbReference>
<feature type="binding site" evidence="16">
    <location>
        <position position="90"/>
    </location>
    <ligand>
        <name>K(+)</name>
        <dbReference type="ChEBI" id="CHEBI:29103"/>
    </ligand>
</feature>
<feature type="binding site" evidence="16">
    <location>
        <position position="144"/>
    </location>
    <ligand>
        <name>substrate</name>
    </ligand>
</feature>
<comment type="pathway">
    <text evidence="4 16">Cofactor biosynthesis; coenzyme A biosynthesis; CoA from (R)-pantothenate: step 1/5.</text>
</comment>
<dbReference type="UniPathway" id="UPA00241">
    <property type="reaction ID" value="UER00352"/>
</dbReference>
<evidence type="ECO:0000313" key="20">
    <source>
        <dbReference type="Proteomes" id="UP000037800"/>
    </source>
</evidence>
<dbReference type="SUPFAM" id="SSF53067">
    <property type="entry name" value="Actin-like ATPase domain"/>
    <property type="match status" value="2"/>
</dbReference>
<feature type="binding site" evidence="16">
    <location>
        <position position="93"/>
    </location>
    <ligand>
        <name>ATP</name>
        <dbReference type="ChEBI" id="CHEBI:30616"/>
    </ligand>
</feature>
<evidence type="ECO:0000313" key="19">
    <source>
        <dbReference type="EMBL" id="STQ88486.1"/>
    </source>
</evidence>
<evidence type="ECO:0000256" key="14">
    <source>
        <dbReference type="ARBA" id="ARBA00038036"/>
    </source>
</evidence>
<dbReference type="NCBIfam" id="NF009872">
    <property type="entry name" value="PRK13333.1"/>
    <property type="match status" value="1"/>
</dbReference>
<keyword evidence="10 16" id="KW-0418">Kinase</keyword>
<evidence type="ECO:0000256" key="10">
    <source>
        <dbReference type="ARBA" id="ARBA00022777"/>
    </source>
</evidence>
<proteinExistence type="inferred from homology"/>
<evidence type="ECO:0000256" key="3">
    <source>
        <dbReference type="ARBA" id="ARBA00004496"/>
    </source>
</evidence>
<dbReference type="PATRIC" id="fig|35818.10.peg.1323"/>
<evidence type="ECO:0000313" key="17">
    <source>
        <dbReference type="EMBL" id="KPH49723.1"/>
    </source>
</evidence>
<keyword evidence="7 16" id="KW-0963">Cytoplasm</keyword>
<dbReference type="GeneID" id="93196041"/>
<keyword evidence="9 16" id="KW-0547">Nucleotide-binding</keyword>
<dbReference type="GO" id="GO:0004594">
    <property type="term" value="F:pantothenate kinase activity"/>
    <property type="evidence" value="ECO:0007669"/>
    <property type="project" value="UniProtKB-UniRule"/>
</dbReference>
<dbReference type="InterPro" id="IPR043129">
    <property type="entry name" value="ATPase_NBD"/>
</dbReference>
<keyword evidence="8 16" id="KW-0808">Transferase</keyword>
<reference evidence="19 22" key="2">
    <citation type="submission" date="2018-06" db="EMBL/GenBank/DDBJ databases">
        <authorList>
            <consortium name="Pathogen Informatics"/>
            <person name="Doyle S."/>
        </authorList>
    </citation>
    <scope>NUCLEOTIDE SEQUENCE [LARGE SCALE GENOMIC DNA]</scope>
    <source>
        <strain evidence="19 22">NCTC13156</strain>
    </source>
</reference>
<evidence type="ECO:0000313" key="22">
    <source>
        <dbReference type="Proteomes" id="UP000255269"/>
    </source>
</evidence>
<dbReference type="GO" id="GO:0015937">
    <property type="term" value="P:coenzyme A biosynthetic process"/>
    <property type="evidence" value="ECO:0007669"/>
    <property type="project" value="UniProtKB-UniRule"/>
</dbReference>
<keyword evidence="13 16" id="KW-0173">Coenzyme A biosynthesis</keyword>
<dbReference type="GO" id="GO:0046872">
    <property type="term" value="F:metal ion binding"/>
    <property type="evidence" value="ECO:0007669"/>
    <property type="project" value="UniProtKB-KW"/>
</dbReference>
<comment type="function">
    <text evidence="16">Catalyzes the phosphorylation of pantothenate (Pan), the first step in CoA biosynthesis.</text>
</comment>
<evidence type="ECO:0000256" key="11">
    <source>
        <dbReference type="ARBA" id="ARBA00022840"/>
    </source>
</evidence>
<dbReference type="HAMAP" id="MF_01274">
    <property type="entry name" value="Pantothen_kinase_3"/>
    <property type="match status" value="1"/>
</dbReference>
<accession>A0A0N1MN47</accession>
<evidence type="ECO:0000313" key="21">
    <source>
        <dbReference type="Proteomes" id="UP000037997"/>
    </source>
</evidence>
<reference evidence="20 21" key="1">
    <citation type="submission" date="2014-06" db="EMBL/GenBank/DDBJ databases">
        <title>Helicobacter pullorum isolates in fresh chicken meat - phenotypic and genotypic features.</title>
        <authorList>
            <person name="Borges V."/>
            <person name="Santos A."/>
            <person name="Correia C.B."/>
            <person name="Saraiva M."/>
            <person name="Menard A."/>
            <person name="Vieira L."/>
            <person name="Sampaio D.A."/>
            <person name="Gomes J.P."/>
            <person name="Oleastro M."/>
        </authorList>
    </citation>
    <scope>NUCLEOTIDE SEQUENCE [LARGE SCALE GENOMIC DNA]</scope>
    <source>
        <strain evidence="18 21">229334/12</strain>
        <strain evidence="17 20">229336/12</strain>
    </source>
</reference>
<comment type="similarity">
    <text evidence="14 16">Belongs to the type III pantothenate kinase family.</text>
</comment>
<evidence type="ECO:0000256" key="1">
    <source>
        <dbReference type="ARBA" id="ARBA00001206"/>
    </source>
</evidence>
<gene>
    <name evidence="16 19" type="primary">coaX</name>
    <name evidence="18" type="ORF">HPU229334_11970</name>
    <name evidence="17" type="ORF">HPU229336_06530</name>
    <name evidence="19" type="ORF">NCTC13156_01326</name>
</gene>
<comment type="subcellular location">
    <subcellularLocation>
        <location evidence="3 16">Cytoplasm</location>
    </subcellularLocation>
</comment>
<dbReference type="Gene3D" id="3.30.420.40">
    <property type="match status" value="2"/>
</dbReference>
<evidence type="ECO:0000313" key="18">
    <source>
        <dbReference type="EMBL" id="KPH54785.1"/>
    </source>
</evidence>
<dbReference type="Proteomes" id="UP000037800">
    <property type="component" value="Unassembled WGS sequence"/>
</dbReference>
<evidence type="ECO:0000256" key="9">
    <source>
        <dbReference type="ARBA" id="ARBA00022741"/>
    </source>
</evidence>
<dbReference type="PANTHER" id="PTHR34265">
    <property type="entry name" value="TYPE III PANTOTHENATE KINASE"/>
    <property type="match status" value="1"/>
</dbReference>
<dbReference type="Proteomes" id="UP000255269">
    <property type="component" value="Unassembled WGS sequence"/>
</dbReference>
<dbReference type="PANTHER" id="PTHR34265:SF1">
    <property type="entry name" value="TYPE III PANTOTHENATE KINASE"/>
    <property type="match status" value="1"/>
</dbReference>
<dbReference type="GO" id="GO:0005737">
    <property type="term" value="C:cytoplasm"/>
    <property type="evidence" value="ECO:0007669"/>
    <property type="project" value="UniProtKB-SubCell"/>
</dbReference>
<dbReference type="Proteomes" id="UP000037997">
    <property type="component" value="Unassembled WGS sequence"/>
</dbReference>
<protein>
    <recommendedName>
        <fullName evidence="15 16">Type III pantothenate kinase</fullName>
        <ecNumber evidence="6 16">2.7.1.33</ecNumber>
    </recommendedName>
    <alternativeName>
        <fullName evidence="16">PanK-III</fullName>
    </alternativeName>
    <alternativeName>
        <fullName evidence="16">Pantothenic acid kinase</fullName>
    </alternativeName>
</protein>
<dbReference type="EMBL" id="UGJF01000001">
    <property type="protein sequence ID" value="STQ88486.1"/>
    <property type="molecule type" value="Genomic_DNA"/>
</dbReference>
<evidence type="ECO:0000256" key="8">
    <source>
        <dbReference type="ARBA" id="ARBA00022679"/>
    </source>
</evidence>
<dbReference type="EMBL" id="JNUR01000043">
    <property type="protein sequence ID" value="KPH49723.1"/>
    <property type="molecule type" value="Genomic_DNA"/>
</dbReference>
<dbReference type="Pfam" id="PF03309">
    <property type="entry name" value="Pan_kinase"/>
    <property type="match status" value="1"/>
</dbReference>
<feature type="active site" description="Proton acceptor" evidence="16">
    <location>
        <position position="75"/>
    </location>
</feature>
<dbReference type="OrthoDB" id="5347692at2"/>
<name>A0A0N1MN47_9HELI</name>
<dbReference type="InterPro" id="IPR004619">
    <property type="entry name" value="Type_III_PanK"/>
</dbReference>
<evidence type="ECO:0000256" key="2">
    <source>
        <dbReference type="ARBA" id="ARBA00001958"/>
    </source>
</evidence>
<evidence type="ECO:0000256" key="15">
    <source>
        <dbReference type="ARBA" id="ARBA00040883"/>
    </source>
</evidence>
<keyword evidence="16" id="KW-0479">Metal-binding</keyword>
<keyword evidence="11 16" id="KW-0067">ATP-binding</keyword>
<dbReference type="AlphaFoldDB" id="A0A0N1MN47"/>
<dbReference type="EC" id="2.7.1.33" evidence="6 16"/>
<evidence type="ECO:0000256" key="4">
    <source>
        <dbReference type="ARBA" id="ARBA00005225"/>
    </source>
</evidence>
<evidence type="ECO:0000256" key="16">
    <source>
        <dbReference type="HAMAP-Rule" id="MF_01274"/>
    </source>
</evidence>
<evidence type="ECO:0000256" key="12">
    <source>
        <dbReference type="ARBA" id="ARBA00022958"/>
    </source>
</evidence>
<comment type="cofactor">
    <cofactor evidence="2">
        <name>K(+)</name>
        <dbReference type="ChEBI" id="CHEBI:29103"/>
    </cofactor>
</comment>
<feature type="binding site" evidence="16">
    <location>
        <position position="69"/>
    </location>
    <ligand>
        <name>substrate</name>
    </ligand>
</feature>
<keyword evidence="12 16" id="KW-0630">Potassium</keyword>
<comment type="cofactor">
    <cofactor evidence="16">
        <name>NH4(+)</name>
        <dbReference type="ChEBI" id="CHEBI:28938"/>
    </cofactor>
    <cofactor evidence="16">
        <name>K(+)</name>
        <dbReference type="ChEBI" id="CHEBI:29103"/>
    </cofactor>
    <text evidence="16">A monovalent cation. Ammonium or potassium.</text>
</comment>
<evidence type="ECO:0000256" key="7">
    <source>
        <dbReference type="ARBA" id="ARBA00022490"/>
    </source>
</evidence>
<organism evidence="18 21">
    <name type="scientific">Helicobacter pullorum</name>
    <dbReference type="NCBI Taxonomy" id="35818"/>
    <lineage>
        <taxon>Bacteria</taxon>
        <taxon>Pseudomonadati</taxon>
        <taxon>Campylobacterota</taxon>
        <taxon>Epsilonproteobacteria</taxon>
        <taxon>Campylobacterales</taxon>
        <taxon>Helicobacteraceae</taxon>
        <taxon>Helicobacter</taxon>
    </lineage>
</organism>
<evidence type="ECO:0000256" key="6">
    <source>
        <dbReference type="ARBA" id="ARBA00012102"/>
    </source>
</evidence>
<dbReference type="STRING" id="35818.HPU229336_06530"/>
<feature type="binding site" evidence="16">
    <location>
        <begin position="5"/>
        <end position="12"/>
    </location>
    <ligand>
        <name>ATP</name>
        <dbReference type="ChEBI" id="CHEBI:30616"/>
    </ligand>
</feature>
<sequence length="212" mass="23699">MILCDIGNSFLHFYYRGRVWREAKTQLTPKDPKEVIIFISVNEDSAKSLLDSHPYCFDLLPFVSLDTNYKGLGVDRIVACNAITDGVIVDAGSAITIDIMHQAIHLGGCIMPGISRYREMFSSIAVLDCEFNLGVALDTFPQNTKDAVSYGMLKSILLMIENLSKGKKIYFTGGDGKFLSRFFENCIYDDLLIFKGMQNIITNKIISKGIQL</sequence>
<evidence type="ECO:0000256" key="13">
    <source>
        <dbReference type="ARBA" id="ARBA00022993"/>
    </source>
</evidence>
<dbReference type="GO" id="GO:0005524">
    <property type="term" value="F:ATP binding"/>
    <property type="evidence" value="ECO:0007669"/>
    <property type="project" value="UniProtKB-UniRule"/>
</dbReference>
<feature type="binding site" evidence="16">
    <location>
        <begin position="73"/>
        <end position="76"/>
    </location>
    <ligand>
        <name>substrate</name>
    </ligand>
</feature>
<dbReference type="NCBIfam" id="TIGR00671">
    <property type="entry name" value="baf"/>
    <property type="match status" value="1"/>
</dbReference>